<evidence type="ECO:0000313" key="9">
    <source>
        <dbReference type="EMBL" id="SMO96251.1"/>
    </source>
</evidence>
<evidence type="ECO:0000256" key="8">
    <source>
        <dbReference type="SAM" id="Phobius"/>
    </source>
</evidence>
<dbReference type="GO" id="GO:0005886">
    <property type="term" value="C:plasma membrane"/>
    <property type="evidence" value="ECO:0007669"/>
    <property type="project" value="UniProtKB-SubCell"/>
</dbReference>
<dbReference type="GO" id="GO:0005354">
    <property type="term" value="F:galactose transmembrane transporter activity"/>
    <property type="evidence" value="ECO:0007669"/>
    <property type="project" value="InterPro"/>
</dbReference>
<dbReference type="Pfam" id="PF02424">
    <property type="entry name" value="ApbE"/>
    <property type="match status" value="1"/>
</dbReference>
<evidence type="ECO:0000256" key="1">
    <source>
        <dbReference type="ARBA" id="ARBA00003321"/>
    </source>
</evidence>
<evidence type="ECO:0000313" key="10">
    <source>
        <dbReference type="Proteomes" id="UP000320300"/>
    </source>
</evidence>
<evidence type="ECO:0000256" key="7">
    <source>
        <dbReference type="ARBA" id="ARBA00023136"/>
    </source>
</evidence>
<reference evidence="9 10" key="1">
    <citation type="submission" date="2017-05" db="EMBL/GenBank/DDBJ databases">
        <authorList>
            <person name="Varghese N."/>
            <person name="Submissions S."/>
        </authorList>
    </citation>
    <scope>NUCLEOTIDE SEQUENCE [LARGE SCALE GENOMIC DNA]</scope>
    <source>
        <strain evidence="9 10">DSM 19036</strain>
    </source>
</reference>
<dbReference type="AlphaFoldDB" id="A0A521FLA8"/>
<keyword evidence="10" id="KW-1185">Reference proteome</keyword>
<feature type="transmembrane region" description="Helical" evidence="8">
    <location>
        <begin position="312"/>
        <end position="331"/>
    </location>
</feature>
<organism evidence="9 10">
    <name type="scientific">Pedobacter westerhofensis</name>
    <dbReference type="NCBI Taxonomy" id="425512"/>
    <lineage>
        <taxon>Bacteria</taxon>
        <taxon>Pseudomonadati</taxon>
        <taxon>Bacteroidota</taxon>
        <taxon>Sphingobacteriia</taxon>
        <taxon>Sphingobacteriales</taxon>
        <taxon>Sphingobacteriaceae</taxon>
        <taxon>Pedobacter</taxon>
    </lineage>
</organism>
<dbReference type="SUPFAM" id="SSF103473">
    <property type="entry name" value="MFS general substrate transporter"/>
    <property type="match status" value="1"/>
</dbReference>
<dbReference type="Gene3D" id="1.20.1250.20">
    <property type="entry name" value="MFS general substrate transporter like domains"/>
    <property type="match status" value="2"/>
</dbReference>
<dbReference type="SUPFAM" id="SSF143631">
    <property type="entry name" value="ApbE-like"/>
    <property type="match status" value="1"/>
</dbReference>
<accession>A0A521FLA8</accession>
<keyword evidence="5 8" id="KW-0812">Transmembrane</keyword>
<dbReference type="Proteomes" id="UP000320300">
    <property type="component" value="Unassembled WGS sequence"/>
</dbReference>
<feature type="transmembrane region" description="Helical" evidence="8">
    <location>
        <begin position="246"/>
        <end position="271"/>
    </location>
</feature>
<comment type="subcellular location">
    <subcellularLocation>
        <location evidence="2">Cell inner membrane</location>
        <topology evidence="2">Multi-pass membrane protein</topology>
    </subcellularLocation>
</comment>
<dbReference type="PANTHER" id="PTHR43702:SF12">
    <property type="entry name" value="N-ACETYL GLUCOSAMINE TRANSPORTER NAGP"/>
    <property type="match status" value="1"/>
</dbReference>
<dbReference type="GO" id="GO:0055056">
    <property type="term" value="F:D-glucose transmembrane transporter activity"/>
    <property type="evidence" value="ECO:0007669"/>
    <property type="project" value="InterPro"/>
</dbReference>
<name>A0A521FLA8_9SPHI</name>
<protein>
    <submittedName>
        <fullName evidence="9">Glucose/galactose transporter</fullName>
    </submittedName>
</protein>
<evidence type="ECO:0000256" key="5">
    <source>
        <dbReference type="ARBA" id="ARBA00022692"/>
    </source>
</evidence>
<keyword evidence="4" id="KW-1003">Cell membrane</keyword>
<proteinExistence type="inferred from homology"/>
<feature type="transmembrane region" description="Helical" evidence="8">
    <location>
        <begin position="445"/>
        <end position="464"/>
    </location>
</feature>
<feature type="transmembrane region" description="Helical" evidence="8">
    <location>
        <begin position="12"/>
        <end position="39"/>
    </location>
</feature>
<evidence type="ECO:0000256" key="3">
    <source>
        <dbReference type="ARBA" id="ARBA00009120"/>
    </source>
</evidence>
<dbReference type="NCBIfam" id="TIGR01272">
    <property type="entry name" value="gluP"/>
    <property type="match status" value="1"/>
</dbReference>
<dbReference type="InterPro" id="IPR024932">
    <property type="entry name" value="ApbE"/>
</dbReference>
<feature type="transmembrane region" description="Helical" evidence="8">
    <location>
        <begin position="147"/>
        <end position="165"/>
    </location>
</feature>
<feature type="transmembrane region" description="Helical" evidence="8">
    <location>
        <begin position="106"/>
        <end position="126"/>
    </location>
</feature>
<dbReference type="OrthoDB" id="9786665at2"/>
<keyword evidence="7 8" id="KW-0472">Membrane</keyword>
<dbReference type="Gene3D" id="3.10.520.10">
    <property type="entry name" value="ApbE-like domains"/>
    <property type="match status" value="1"/>
</dbReference>
<dbReference type="InterPro" id="IPR011701">
    <property type="entry name" value="MFS"/>
</dbReference>
<evidence type="ECO:0000256" key="6">
    <source>
        <dbReference type="ARBA" id="ARBA00022989"/>
    </source>
</evidence>
<evidence type="ECO:0000256" key="2">
    <source>
        <dbReference type="ARBA" id="ARBA00004429"/>
    </source>
</evidence>
<keyword evidence="6 8" id="KW-1133">Transmembrane helix</keyword>
<sequence>MDADKRKGREVTVSMAIIGILFFIFGFVTWVNSILIPYFKIACELSNFQSYLVAFAFYISYFVMSVPSSYLLKTIGFKKGIMFGLWIMSAGALLFIPAALSRTYEVFLLGLFTIGTGLAVLQSAANPYVTILGSRDTAAKRISMMGICNKGAGILAPLLFASLVLKATDAELFRQLPLMGLAERSEALNELIRRVIVPYAFIAAVLFALGIFIRFSPLPEIDTEKEDAESAKANQGKTNIFQFPHLILGAFAIFLHVGTQVIAIDTIIGYANSMHIQLMEAKVFPSYTLFATISGYVLGVLLIPRYISQVNALRSCTLLGIIFSLLIIFSHGEVRILGHVADISIWFVVLLGFANSMVWTGIWPLALADLGRFTKLGGSVLIMGLCGSAILPLAYGYFADVYSLRIAYWVLVPCYIYLVFYAFYGHKIRNWKFKKPEKPLKWGQLLLVLFLSCISIFPTGRANAQTSVKPYYISGYAQGTTYNITYYSKDSLVAKQEIERILDGIDSSLSVYKPYSLINRFNDFNCKQVAMDKHLGIVMRKSLEIYKQSGGLFDITVYPLTRAWGFGNKQVKVYPDSAAVKRMLACVGSDQLSIRGNQLIKKTPCVQIDVDGIAQGYSVDVVADFLDSRNIQDYLVEIGGEIRAKGRRQPENASFAIGIEGPAKNADDEPILQRIVRIDQGGLTSSGNYRKYFKSGNKIMSHLMDPRTGYPLQNELIAVTVKAKDAMTADGYDNFLMALGLQKALQFLKQHKELAAYFIYHKPDGTVSDISSAGFYPFEAASH</sequence>
<comment type="similarity">
    <text evidence="3">Belongs to the major facilitator superfamily. FHS transporter (TC 2.A.1.7) family.</text>
</comment>
<feature type="transmembrane region" description="Helical" evidence="8">
    <location>
        <begin position="283"/>
        <end position="303"/>
    </location>
</feature>
<dbReference type="InterPro" id="IPR003374">
    <property type="entry name" value="ApbE-like_sf"/>
</dbReference>
<dbReference type="InterPro" id="IPR036259">
    <property type="entry name" value="MFS_trans_sf"/>
</dbReference>
<feature type="transmembrane region" description="Helical" evidence="8">
    <location>
        <begin position="81"/>
        <end position="100"/>
    </location>
</feature>
<feature type="transmembrane region" description="Helical" evidence="8">
    <location>
        <begin position="343"/>
        <end position="368"/>
    </location>
</feature>
<dbReference type="EMBL" id="FXTN01000013">
    <property type="protein sequence ID" value="SMO96251.1"/>
    <property type="molecule type" value="Genomic_DNA"/>
</dbReference>
<gene>
    <name evidence="9" type="ORF">SAMN06265348_11322</name>
</gene>
<dbReference type="InterPro" id="IPR050375">
    <property type="entry name" value="MFS_TsgA-like"/>
</dbReference>
<feature type="transmembrane region" description="Helical" evidence="8">
    <location>
        <begin position="404"/>
        <end position="424"/>
    </location>
</feature>
<dbReference type="Pfam" id="PF07690">
    <property type="entry name" value="MFS_1"/>
    <property type="match status" value="1"/>
</dbReference>
<feature type="transmembrane region" description="Helical" evidence="8">
    <location>
        <begin position="196"/>
        <end position="215"/>
    </location>
</feature>
<dbReference type="CDD" id="cd17394">
    <property type="entry name" value="MFS_FucP_like"/>
    <property type="match status" value="1"/>
</dbReference>
<dbReference type="PANTHER" id="PTHR43702">
    <property type="entry name" value="L-FUCOSE-PROTON SYMPORTER"/>
    <property type="match status" value="1"/>
</dbReference>
<feature type="transmembrane region" description="Helical" evidence="8">
    <location>
        <begin position="380"/>
        <end position="398"/>
    </location>
</feature>
<comment type="function">
    <text evidence="1">Intake of glucose and galactose.</text>
</comment>
<dbReference type="InterPro" id="IPR005964">
    <property type="entry name" value="Glc/Gal_transptr_bac"/>
</dbReference>
<dbReference type="GO" id="GO:1904659">
    <property type="term" value="P:D-glucose transmembrane transport"/>
    <property type="evidence" value="ECO:0007669"/>
    <property type="project" value="InterPro"/>
</dbReference>
<evidence type="ECO:0000256" key="4">
    <source>
        <dbReference type="ARBA" id="ARBA00022475"/>
    </source>
</evidence>
<feature type="transmembrane region" description="Helical" evidence="8">
    <location>
        <begin position="51"/>
        <end position="72"/>
    </location>
</feature>